<accession>A0ABS6IQB6</accession>
<dbReference type="PANTHER" id="PTHR43400">
    <property type="entry name" value="FUMARATE REDUCTASE"/>
    <property type="match status" value="1"/>
</dbReference>
<evidence type="ECO:0000256" key="5">
    <source>
        <dbReference type="SAM" id="MobiDB-lite"/>
    </source>
</evidence>
<proteinExistence type="predicted"/>
<feature type="region of interest" description="Disordered" evidence="5">
    <location>
        <begin position="1"/>
        <end position="28"/>
    </location>
</feature>
<evidence type="ECO:0000313" key="7">
    <source>
        <dbReference type="EMBL" id="MBU8876538.1"/>
    </source>
</evidence>
<evidence type="ECO:0000256" key="2">
    <source>
        <dbReference type="ARBA" id="ARBA00022630"/>
    </source>
</evidence>
<dbReference type="Pfam" id="PF00890">
    <property type="entry name" value="FAD_binding_2"/>
    <property type="match status" value="1"/>
</dbReference>
<organism evidence="7 8">
    <name type="scientific">Reyranella humidisoli</name>
    <dbReference type="NCBI Taxonomy" id="2849149"/>
    <lineage>
        <taxon>Bacteria</taxon>
        <taxon>Pseudomonadati</taxon>
        <taxon>Pseudomonadota</taxon>
        <taxon>Alphaproteobacteria</taxon>
        <taxon>Hyphomicrobiales</taxon>
        <taxon>Reyranellaceae</taxon>
        <taxon>Reyranella</taxon>
    </lineage>
</organism>
<evidence type="ECO:0000256" key="1">
    <source>
        <dbReference type="ARBA" id="ARBA00001974"/>
    </source>
</evidence>
<evidence type="ECO:0000313" key="8">
    <source>
        <dbReference type="Proteomes" id="UP000727907"/>
    </source>
</evidence>
<comment type="cofactor">
    <cofactor evidence="1">
        <name>FAD</name>
        <dbReference type="ChEBI" id="CHEBI:57692"/>
    </cofactor>
</comment>
<dbReference type="Proteomes" id="UP000727907">
    <property type="component" value="Unassembled WGS sequence"/>
</dbReference>
<keyword evidence="3" id="KW-0274">FAD</keyword>
<evidence type="ECO:0000256" key="4">
    <source>
        <dbReference type="ARBA" id="ARBA00023002"/>
    </source>
</evidence>
<keyword evidence="8" id="KW-1185">Reference proteome</keyword>
<reference evidence="7 8" key="1">
    <citation type="submission" date="2021-06" db="EMBL/GenBank/DDBJ databases">
        <authorList>
            <person name="Lee D.H."/>
        </authorList>
    </citation>
    <scope>NUCLEOTIDE SEQUENCE [LARGE SCALE GENOMIC DNA]</scope>
    <source>
        <strain evidence="7 8">MMS21-HV4-11</strain>
    </source>
</reference>
<dbReference type="NCBIfam" id="NF006130">
    <property type="entry name" value="PRK08274.1"/>
    <property type="match status" value="1"/>
</dbReference>
<comment type="caution">
    <text evidence="7">The sequence shown here is derived from an EMBL/GenBank/DDBJ whole genome shotgun (WGS) entry which is preliminary data.</text>
</comment>
<name>A0ABS6IQB6_9HYPH</name>
<dbReference type="PANTHER" id="PTHR43400:SF7">
    <property type="entry name" value="FAD-DEPENDENT OXIDOREDUCTASE 2 FAD BINDING DOMAIN-CONTAINING PROTEIN"/>
    <property type="match status" value="1"/>
</dbReference>
<gene>
    <name evidence="7" type="primary">tcuA</name>
    <name evidence="7" type="ORF">KQ910_22385</name>
</gene>
<dbReference type="InterPro" id="IPR050315">
    <property type="entry name" value="FAD-oxidoreductase_2"/>
</dbReference>
<feature type="domain" description="FAD-dependent oxidoreductase 2 FAD-binding" evidence="6">
    <location>
        <begin position="39"/>
        <end position="503"/>
    </location>
</feature>
<dbReference type="InterPro" id="IPR003953">
    <property type="entry name" value="FAD-dep_OxRdtase_2_FAD-bd"/>
</dbReference>
<evidence type="ECO:0000259" key="6">
    <source>
        <dbReference type="Pfam" id="PF00890"/>
    </source>
</evidence>
<keyword evidence="4" id="KW-0560">Oxidoreductase</keyword>
<protein>
    <submittedName>
        <fullName evidence="7">FAD-dependent tricarballylate dehydrogenase TcuA</fullName>
    </submittedName>
</protein>
<dbReference type="EMBL" id="JAHOPB010000002">
    <property type="protein sequence ID" value="MBU8876538.1"/>
    <property type="molecule type" value="Genomic_DNA"/>
</dbReference>
<keyword evidence="2" id="KW-0285">Flavoprotein</keyword>
<sequence length="528" mass="56951">MGTSTSLVAHPSRRGPSGPLLRVRSRSGEERGVDDFQVDVLVVGAGNAAACAALAARETGASVAMLEAAPEAERGGNSTYTAGAMRVVFHGVDDLVQLYDLTEDEKRDVDFGSYSADEYLDDMGRVTNYRCDPELTDILIGRSFETMKWMRSKGVRFQPSYGRQAFKVNGKYKFWGGLAVEAWGGGPGLVDLEHKAAVKAGIPIHYETAAVSLIEEDGVVRGVIARHKGRKVRIGAKAVVLACGGFESNAEMRTRYLGPTWDLAKVRGTRFNTGAGINMALAIGAKPHGNWSGGHAVGWDMNAPEFGDLDVGDNFQKHSYPLGIMVNANGLRFVDEGADFRNYTYAKYGAVILAQPQQFAWQIFDSKVLDKLRDEYRIKRMTKVRADTIEELATKLEGVNQEQFLKTIKEWNAAVMTDVTFNPAIKDGRGTRGLAVPKSNWANTIDQGPFEAYAVTCGLTFTFGGLKISNEGEVENTDGHPIPGLFAAGELVGGLFYHNYPGGTGLVSGAVLGKLAGDGAGKYVAGRN</sequence>
<evidence type="ECO:0000256" key="3">
    <source>
        <dbReference type="ARBA" id="ARBA00022827"/>
    </source>
</evidence>